<organism evidence="1 2">
    <name type="scientific">Nakamurella flava</name>
    <dbReference type="NCBI Taxonomy" id="2576308"/>
    <lineage>
        <taxon>Bacteria</taxon>
        <taxon>Bacillati</taxon>
        <taxon>Actinomycetota</taxon>
        <taxon>Actinomycetes</taxon>
        <taxon>Nakamurellales</taxon>
        <taxon>Nakamurellaceae</taxon>
        <taxon>Nakamurella</taxon>
    </lineage>
</organism>
<dbReference type="Proteomes" id="UP000306985">
    <property type="component" value="Unassembled WGS sequence"/>
</dbReference>
<gene>
    <name evidence="1" type="primary">mftB</name>
    <name evidence="1" type="ORF">FDO65_10910</name>
</gene>
<name>A0A4U6QN18_9ACTN</name>
<dbReference type="OrthoDB" id="3784885at2"/>
<accession>A0A4U6QN18</accession>
<dbReference type="AlphaFoldDB" id="A0A4U6QN18"/>
<protein>
    <submittedName>
        <fullName evidence="1">Mycofactocin biosynthesis chaperone MftB</fullName>
    </submittedName>
</protein>
<dbReference type="EMBL" id="SZZH01000001">
    <property type="protein sequence ID" value="TKV62003.1"/>
    <property type="molecule type" value="Genomic_DNA"/>
</dbReference>
<comment type="caution">
    <text evidence="1">The sequence shown here is derived from an EMBL/GenBank/DDBJ whole genome shotgun (WGS) entry which is preliminary data.</text>
</comment>
<dbReference type="NCBIfam" id="TIGR03967">
    <property type="entry name" value="mycofact_MftB"/>
    <property type="match status" value="1"/>
</dbReference>
<evidence type="ECO:0000313" key="2">
    <source>
        <dbReference type="Proteomes" id="UP000306985"/>
    </source>
</evidence>
<dbReference type="InterPro" id="IPR023850">
    <property type="entry name" value="MftB"/>
</dbReference>
<proteinExistence type="predicted"/>
<evidence type="ECO:0000313" key="1">
    <source>
        <dbReference type="EMBL" id="TKV62003.1"/>
    </source>
</evidence>
<keyword evidence="2" id="KW-1185">Reference proteome</keyword>
<reference evidence="1 2" key="1">
    <citation type="submission" date="2019-05" db="EMBL/GenBank/DDBJ databases">
        <title>Nakamurella sp. N5BH11, whole genome shotgun sequence.</title>
        <authorList>
            <person name="Tuo L."/>
        </authorList>
    </citation>
    <scope>NUCLEOTIDE SEQUENCE [LARGE SCALE GENOMIC DNA]</scope>
    <source>
        <strain evidence="1 2">N5BH11</strain>
    </source>
</reference>
<dbReference type="Pfam" id="PF26520">
    <property type="entry name" value="MftB_chaperone"/>
    <property type="match status" value="1"/>
</dbReference>
<sequence length="107" mass="11692">MTAATNGAPTTKDATIPPFVPDLPYELHPAVEVRPEPFGALLYSFTTRRLSFLKDRDLVTVVRSLADHPTASAACRAAGITDPQRLTMFERALATLAATETIRERHS</sequence>
<dbReference type="RefSeq" id="WP_137449308.1">
    <property type="nucleotide sequence ID" value="NZ_SZZH01000001.1"/>
</dbReference>